<dbReference type="Proteomes" id="UP000249229">
    <property type="component" value="Unassembled WGS sequence"/>
</dbReference>
<name>A0A2W5P867_9SPHN</name>
<reference evidence="2 3" key="1">
    <citation type="submission" date="2017-08" db="EMBL/GenBank/DDBJ databases">
        <title>Infants hospitalized years apart are colonized by the same room-sourced microbial strains.</title>
        <authorList>
            <person name="Brooks B."/>
            <person name="Olm M.R."/>
            <person name="Firek B.A."/>
            <person name="Baker R."/>
            <person name="Thomas B.C."/>
            <person name="Morowitz M.J."/>
            <person name="Banfield J.F."/>
        </authorList>
    </citation>
    <scope>NUCLEOTIDE SEQUENCE [LARGE SCALE GENOMIC DNA]</scope>
    <source>
        <strain evidence="2">S2_005_001_R1_22</strain>
    </source>
</reference>
<comment type="caution">
    <text evidence="2">The sequence shown here is derived from an EMBL/GenBank/DDBJ whole genome shotgun (WGS) entry which is preliminary data.</text>
</comment>
<accession>A0A2W5P867</accession>
<proteinExistence type="predicted"/>
<organism evidence="2 3">
    <name type="scientific">Sphingomonas taxi</name>
    <dbReference type="NCBI Taxonomy" id="1549858"/>
    <lineage>
        <taxon>Bacteria</taxon>
        <taxon>Pseudomonadati</taxon>
        <taxon>Pseudomonadota</taxon>
        <taxon>Alphaproteobacteria</taxon>
        <taxon>Sphingomonadales</taxon>
        <taxon>Sphingomonadaceae</taxon>
        <taxon>Sphingomonas</taxon>
    </lineage>
</organism>
<feature type="region of interest" description="Disordered" evidence="1">
    <location>
        <begin position="1"/>
        <end position="27"/>
    </location>
</feature>
<protein>
    <submittedName>
        <fullName evidence="2">Uncharacterized protein</fullName>
    </submittedName>
</protein>
<dbReference type="EMBL" id="QFQI01000002">
    <property type="protein sequence ID" value="PZQ61836.1"/>
    <property type="molecule type" value="Genomic_DNA"/>
</dbReference>
<evidence type="ECO:0000256" key="1">
    <source>
        <dbReference type="SAM" id="MobiDB-lite"/>
    </source>
</evidence>
<evidence type="ECO:0000313" key="3">
    <source>
        <dbReference type="Proteomes" id="UP000249229"/>
    </source>
</evidence>
<sequence>MVVICSRSAAGASRPRTGRRGTRDQVAAGRADGMMVSVPDWLPDNRLRYGRASRRGSTPVAVRRR</sequence>
<dbReference type="AlphaFoldDB" id="A0A2W5P867"/>
<gene>
    <name evidence="2" type="ORF">DI544_04230</name>
</gene>
<evidence type="ECO:0000313" key="2">
    <source>
        <dbReference type="EMBL" id="PZQ61836.1"/>
    </source>
</evidence>